<organism evidence="10 11">
    <name type="scientific">Candidatus Tenderia electrophaga</name>
    <dbReference type="NCBI Taxonomy" id="1748243"/>
    <lineage>
        <taxon>Bacteria</taxon>
        <taxon>Pseudomonadati</taxon>
        <taxon>Pseudomonadota</taxon>
        <taxon>Gammaproteobacteria</taxon>
        <taxon>Candidatus Tenderiales</taxon>
        <taxon>Candidatus Tenderiaceae</taxon>
        <taxon>Candidatus Tenderia</taxon>
    </lineage>
</organism>
<dbReference type="STRING" id="1748243.Tel_08500"/>
<evidence type="ECO:0000256" key="1">
    <source>
        <dbReference type="ARBA" id="ARBA00009427"/>
    </source>
</evidence>
<evidence type="ECO:0000256" key="3">
    <source>
        <dbReference type="ARBA" id="ARBA00022741"/>
    </source>
</evidence>
<dbReference type="PANTHER" id="PTHR21299:SF2">
    <property type="entry name" value="CYTIDYLATE KINASE"/>
    <property type="match status" value="1"/>
</dbReference>
<dbReference type="InterPro" id="IPR003136">
    <property type="entry name" value="Cytidylate_kin"/>
</dbReference>
<comment type="subcellular location">
    <subcellularLocation>
        <location evidence="8">Cytoplasm</location>
    </subcellularLocation>
</comment>
<keyword evidence="11" id="KW-1185">Reference proteome</keyword>
<keyword evidence="2 8" id="KW-0808">Transferase</keyword>
<dbReference type="InterPro" id="IPR027417">
    <property type="entry name" value="P-loop_NTPase"/>
</dbReference>
<dbReference type="EMBL" id="CP013099">
    <property type="protein sequence ID" value="ALP53194.1"/>
    <property type="molecule type" value="Genomic_DNA"/>
</dbReference>
<dbReference type="Proteomes" id="UP000055136">
    <property type="component" value="Chromosome"/>
</dbReference>
<dbReference type="GO" id="GO:0006220">
    <property type="term" value="P:pyrimidine nucleotide metabolic process"/>
    <property type="evidence" value="ECO:0007669"/>
    <property type="project" value="UniProtKB-UniRule"/>
</dbReference>
<dbReference type="SUPFAM" id="SSF52540">
    <property type="entry name" value="P-loop containing nucleoside triphosphate hydrolases"/>
    <property type="match status" value="1"/>
</dbReference>
<dbReference type="GO" id="GO:0036431">
    <property type="term" value="F:dCMP kinase activity"/>
    <property type="evidence" value="ECO:0007669"/>
    <property type="project" value="InterPro"/>
</dbReference>
<keyword evidence="8" id="KW-0963">Cytoplasm</keyword>
<dbReference type="KEGG" id="tee:Tel_08500"/>
<protein>
    <recommendedName>
        <fullName evidence="8">Cytidylate kinase</fullName>
        <shortName evidence="8">CK</shortName>
        <ecNumber evidence="8">2.7.4.25</ecNumber>
    </recommendedName>
    <alternativeName>
        <fullName evidence="8">Cytidine monophosphate kinase</fullName>
        <shortName evidence="8">CMP kinase</shortName>
    </alternativeName>
</protein>
<dbReference type="NCBIfam" id="TIGR00017">
    <property type="entry name" value="cmk"/>
    <property type="match status" value="1"/>
</dbReference>
<evidence type="ECO:0000313" key="11">
    <source>
        <dbReference type="Proteomes" id="UP000055136"/>
    </source>
</evidence>
<comment type="similarity">
    <text evidence="1 8">Belongs to the cytidylate kinase family. Type 1 subfamily.</text>
</comment>
<sequence length="231" mass="25272">MSEQEHNADVITIDGPSGSGKGTISRLLANKLHWHFLDSGALYRLVGLAARNHAIAFDDEEALATLAAHLDVEFGADEDADETHIFLEGEEVSSVIRSEEAGNDASRVAAVQAVRDALYQRQRAFLRPPGLIADGRDMGTVIFPDARLKIFLTASLEERARRRYKQLKEKGLNANLSALLDELAQRDARDKNRSAAPLVPAADAVSIDTSDLSIDAVVAEVYGRWQRIQQA</sequence>
<dbReference type="GO" id="GO:0005524">
    <property type="term" value="F:ATP binding"/>
    <property type="evidence" value="ECO:0007669"/>
    <property type="project" value="UniProtKB-UniRule"/>
</dbReference>
<dbReference type="GO" id="GO:0015949">
    <property type="term" value="P:nucleobase-containing small molecule interconversion"/>
    <property type="evidence" value="ECO:0007669"/>
    <property type="project" value="TreeGrafter"/>
</dbReference>
<dbReference type="HAMAP" id="MF_00238">
    <property type="entry name" value="Cytidyl_kinase_type1"/>
    <property type="match status" value="1"/>
</dbReference>
<proteinExistence type="inferred from homology"/>
<feature type="binding site" evidence="8">
    <location>
        <begin position="15"/>
        <end position="23"/>
    </location>
    <ligand>
        <name>ATP</name>
        <dbReference type="ChEBI" id="CHEBI:30616"/>
    </ligand>
</feature>
<dbReference type="CDD" id="cd02020">
    <property type="entry name" value="CMPK"/>
    <property type="match status" value="1"/>
</dbReference>
<dbReference type="AlphaFoldDB" id="A0A0S2TDH0"/>
<comment type="catalytic activity">
    <reaction evidence="7 8">
        <text>CMP + ATP = CDP + ADP</text>
        <dbReference type="Rhea" id="RHEA:11600"/>
        <dbReference type="ChEBI" id="CHEBI:30616"/>
        <dbReference type="ChEBI" id="CHEBI:58069"/>
        <dbReference type="ChEBI" id="CHEBI:60377"/>
        <dbReference type="ChEBI" id="CHEBI:456216"/>
        <dbReference type="EC" id="2.7.4.25"/>
    </reaction>
</comment>
<keyword evidence="3 8" id="KW-0547">Nucleotide-binding</keyword>
<accession>A0A0S2TDH0</accession>
<comment type="catalytic activity">
    <reaction evidence="6 8">
        <text>dCMP + ATP = dCDP + ADP</text>
        <dbReference type="Rhea" id="RHEA:25094"/>
        <dbReference type="ChEBI" id="CHEBI:30616"/>
        <dbReference type="ChEBI" id="CHEBI:57566"/>
        <dbReference type="ChEBI" id="CHEBI:58593"/>
        <dbReference type="ChEBI" id="CHEBI:456216"/>
        <dbReference type="EC" id="2.7.4.25"/>
    </reaction>
</comment>
<reference evidence="10" key="1">
    <citation type="submission" date="2015-10" db="EMBL/GenBank/DDBJ databases">
        <title>Description of Candidatus Tenderia electrophaga gen. nov, sp. nov., an Uncultivated Electroautotroph from a Biocathode Enrichment.</title>
        <authorList>
            <person name="Eddie B.J."/>
            <person name="Malanoski A.P."/>
            <person name="Wang Z."/>
            <person name="Hall R.J."/>
            <person name="Oh S.D."/>
            <person name="Heiner C."/>
            <person name="Lin B."/>
            <person name="Strycharz-Glaven S.M."/>
        </authorList>
    </citation>
    <scope>NUCLEOTIDE SEQUENCE [LARGE SCALE GENOMIC DNA]</scope>
    <source>
        <strain evidence="10">NRL1</strain>
    </source>
</reference>
<evidence type="ECO:0000256" key="8">
    <source>
        <dbReference type="HAMAP-Rule" id="MF_00238"/>
    </source>
</evidence>
<dbReference type="PANTHER" id="PTHR21299">
    <property type="entry name" value="CYTIDYLATE KINASE/PANTOATE-BETA-ALANINE LIGASE"/>
    <property type="match status" value="1"/>
</dbReference>
<dbReference type="Gene3D" id="3.40.50.300">
    <property type="entry name" value="P-loop containing nucleotide triphosphate hydrolases"/>
    <property type="match status" value="1"/>
</dbReference>
<evidence type="ECO:0000256" key="7">
    <source>
        <dbReference type="ARBA" id="ARBA00048478"/>
    </source>
</evidence>
<evidence type="ECO:0000313" key="10">
    <source>
        <dbReference type="EMBL" id="ALP53194.1"/>
    </source>
</evidence>
<evidence type="ECO:0000259" key="9">
    <source>
        <dbReference type="Pfam" id="PF02224"/>
    </source>
</evidence>
<dbReference type="GO" id="GO:0036430">
    <property type="term" value="F:CMP kinase activity"/>
    <property type="evidence" value="ECO:0007669"/>
    <property type="project" value="RHEA"/>
</dbReference>
<evidence type="ECO:0000256" key="5">
    <source>
        <dbReference type="ARBA" id="ARBA00022840"/>
    </source>
</evidence>
<evidence type="ECO:0000256" key="2">
    <source>
        <dbReference type="ARBA" id="ARBA00022679"/>
    </source>
</evidence>
<feature type="domain" description="Cytidylate kinase" evidence="9">
    <location>
        <begin position="11"/>
        <end position="222"/>
    </location>
</feature>
<gene>
    <name evidence="8" type="primary">cmk</name>
    <name evidence="10" type="ORF">Tel_08500</name>
</gene>
<dbReference type="EC" id="2.7.4.25" evidence="8"/>
<dbReference type="InterPro" id="IPR011994">
    <property type="entry name" value="Cytidylate_kinase_dom"/>
</dbReference>
<keyword evidence="5 8" id="KW-0067">ATP-binding</keyword>
<evidence type="ECO:0000256" key="4">
    <source>
        <dbReference type="ARBA" id="ARBA00022777"/>
    </source>
</evidence>
<keyword evidence="4 8" id="KW-0418">Kinase</keyword>
<evidence type="ECO:0000256" key="6">
    <source>
        <dbReference type="ARBA" id="ARBA00047615"/>
    </source>
</evidence>
<name>A0A0S2TDH0_9GAMM</name>
<dbReference type="Pfam" id="PF02224">
    <property type="entry name" value="Cytidylate_kin"/>
    <property type="match status" value="1"/>
</dbReference>
<dbReference type="GO" id="GO:0005829">
    <property type="term" value="C:cytosol"/>
    <property type="evidence" value="ECO:0007669"/>
    <property type="project" value="TreeGrafter"/>
</dbReference>